<keyword evidence="4" id="KW-0158">Chromosome</keyword>
<dbReference type="GO" id="GO:0043516">
    <property type="term" value="P:regulation of DNA damage response, signal transduction by p53 class mediator"/>
    <property type="evidence" value="ECO:0007669"/>
    <property type="project" value="TreeGrafter"/>
</dbReference>
<dbReference type="Gene3D" id="2.170.270.10">
    <property type="entry name" value="SET domain"/>
    <property type="match status" value="1"/>
</dbReference>
<dbReference type="InterPro" id="IPR016858">
    <property type="entry name" value="KMT5A-like"/>
</dbReference>
<dbReference type="PANTHER" id="PTHR46167:SF1">
    <property type="entry name" value="N-LYSINE METHYLTRANSFERASE KMT5A"/>
    <property type="match status" value="1"/>
</dbReference>
<keyword evidence="6" id="KW-0808">Transferase</keyword>
<dbReference type="PANTHER" id="PTHR46167">
    <property type="entry name" value="N-LYSINE METHYLTRANSFERASE KMT5A"/>
    <property type="match status" value="1"/>
</dbReference>
<evidence type="ECO:0000256" key="10">
    <source>
        <dbReference type="ARBA" id="ARBA00023163"/>
    </source>
</evidence>
<evidence type="ECO:0000313" key="15">
    <source>
        <dbReference type="Proteomes" id="UP000625711"/>
    </source>
</evidence>
<dbReference type="PROSITE" id="PS51571">
    <property type="entry name" value="SAM_MT43_PR_SET"/>
    <property type="match status" value="1"/>
</dbReference>
<dbReference type="SMART" id="SM00317">
    <property type="entry name" value="SET"/>
    <property type="match status" value="1"/>
</dbReference>
<organism evidence="14 15">
    <name type="scientific">Rhynchophorus ferrugineus</name>
    <name type="common">Red palm weevil</name>
    <name type="synonym">Curculio ferrugineus</name>
    <dbReference type="NCBI Taxonomy" id="354439"/>
    <lineage>
        <taxon>Eukaryota</taxon>
        <taxon>Metazoa</taxon>
        <taxon>Ecdysozoa</taxon>
        <taxon>Arthropoda</taxon>
        <taxon>Hexapoda</taxon>
        <taxon>Insecta</taxon>
        <taxon>Pterygota</taxon>
        <taxon>Neoptera</taxon>
        <taxon>Endopterygota</taxon>
        <taxon>Coleoptera</taxon>
        <taxon>Polyphaga</taxon>
        <taxon>Cucujiformia</taxon>
        <taxon>Curculionidae</taxon>
        <taxon>Dryophthorinae</taxon>
        <taxon>Rhynchophorus</taxon>
    </lineage>
</organism>
<evidence type="ECO:0000256" key="3">
    <source>
        <dbReference type="ARBA" id="ARBA00012187"/>
    </source>
</evidence>
<evidence type="ECO:0000259" key="13">
    <source>
        <dbReference type="PROSITE" id="PS50280"/>
    </source>
</evidence>
<keyword evidence="5" id="KW-0489">Methyltransferase</keyword>
<dbReference type="GO" id="GO:0005700">
    <property type="term" value="C:polytene chromosome"/>
    <property type="evidence" value="ECO:0007669"/>
    <property type="project" value="TreeGrafter"/>
</dbReference>
<dbReference type="AlphaFoldDB" id="A0A834M0L5"/>
<dbReference type="Proteomes" id="UP000625711">
    <property type="component" value="Unassembled WGS sequence"/>
</dbReference>
<feature type="domain" description="SET" evidence="13">
    <location>
        <begin position="74"/>
        <end position="196"/>
    </location>
</feature>
<keyword evidence="11" id="KW-0539">Nucleus</keyword>
<comment type="caution">
    <text evidence="14">The sequence shown here is derived from an EMBL/GenBank/DDBJ whole genome shotgun (WGS) entry which is preliminary data.</text>
</comment>
<dbReference type="InterPro" id="IPR047266">
    <property type="entry name" value="KMT5A-like_SET"/>
</dbReference>
<evidence type="ECO:0000256" key="7">
    <source>
        <dbReference type="ARBA" id="ARBA00022691"/>
    </source>
</evidence>
<evidence type="ECO:0000256" key="9">
    <source>
        <dbReference type="ARBA" id="ARBA00023015"/>
    </source>
</evidence>
<dbReference type="SUPFAM" id="SSF82199">
    <property type="entry name" value="SET domain"/>
    <property type="match status" value="1"/>
</dbReference>
<sequence>MSVEITNFLYYSIKSSRKTSSRQLIMKAPKNVRKTNHQLTEYFSVRKSVRRTKKQVLREQQRHLEDLIINEVEDGLECRYTEGKGRGVFATKDFEKGSFVVEYSGDFISLLEANVREEEYSQNESTGCYMYYFRYNDQTFCIDATRESGKMGRLINHSRTNSNLYTKTLLVEGLPRLVLLAKENIKRGQELLYDYGDRSRESLKHHPWLKY</sequence>
<comment type="catalytic activity">
    <reaction evidence="12">
        <text>L-lysyl(20)-[histone H4] + S-adenosyl-L-methionine = N(6)-methyl-L-lysyl(20)-[histone H4] + S-adenosyl-L-homocysteine + H(+)</text>
        <dbReference type="Rhea" id="RHEA:60344"/>
        <dbReference type="Rhea" id="RHEA-COMP:15554"/>
        <dbReference type="Rhea" id="RHEA-COMP:15555"/>
        <dbReference type="ChEBI" id="CHEBI:15378"/>
        <dbReference type="ChEBI" id="CHEBI:29969"/>
        <dbReference type="ChEBI" id="CHEBI:57856"/>
        <dbReference type="ChEBI" id="CHEBI:59789"/>
        <dbReference type="ChEBI" id="CHEBI:61929"/>
        <dbReference type="EC" id="2.1.1.361"/>
    </reaction>
</comment>
<dbReference type="GO" id="GO:0140944">
    <property type="term" value="F:histone H4K20 monomethyltransferase activity"/>
    <property type="evidence" value="ECO:0007669"/>
    <property type="project" value="UniProtKB-EC"/>
</dbReference>
<dbReference type="GO" id="GO:0005634">
    <property type="term" value="C:nucleus"/>
    <property type="evidence" value="ECO:0007669"/>
    <property type="project" value="UniProtKB-SubCell"/>
</dbReference>
<dbReference type="EC" id="2.1.1.361" evidence="3"/>
<dbReference type="InterPro" id="IPR051760">
    <property type="entry name" value="KMT5A"/>
</dbReference>
<protein>
    <recommendedName>
        <fullName evidence="3">[histone H4]-lysine(20) N-methyltransferase</fullName>
        <ecNumber evidence="3">2.1.1.361</ecNumber>
    </recommendedName>
</protein>
<dbReference type="PROSITE" id="PS50280">
    <property type="entry name" value="SET"/>
    <property type="match status" value="1"/>
</dbReference>
<proteinExistence type="predicted"/>
<dbReference type="EMBL" id="JAACXV010014418">
    <property type="protein sequence ID" value="KAF7267476.1"/>
    <property type="molecule type" value="Genomic_DNA"/>
</dbReference>
<dbReference type="GO" id="GO:0032259">
    <property type="term" value="P:methylation"/>
    <property type="evidence" value="ECO:0007669"/>
    <property type="project" value="UniProtKB-KW"/>
</dbReference>
<evidence type="ECO:0000256" key="4">
    <source>
        <dbReference type="ARBA" id="ARBA00022454"/>
    </source>
</evidence>
<evidence type="ECO:0000256" key="8">
    <source>
        <dbReference type="ARBA" id="ARBA00022853"/>
    </source>
</evidence>
<evidence type="ECO:0000313" key="14">
    <source>
        <dbReference type="EMBL" id="KAF7267476.1"/>
    </source>
</evidence>
<keyword evidence="7" id="KW-0949">S-adenosyl-L-methionine</keyword>
<gene>
    <name evidence="14" type="ORF">GWI33_019309</name>
</gene>
<dbReference type="CDD" id="cd10528">
    <property type="entry name" value="SET_SETD8"/>
    <property type="match status" value="1"/>
</dbReference>
<name>A0A834M0L5_RHYFE</name>
<accession>A0A834M0L5</accession>
<reference evidence="14" key="1">
    <citation type="submission" date="2020-08" db="EMBL/GenBank/DDBJ databases">
        <title>Genome sequencing and assembly of the red palm weevil Rhynchophorus ferrugineus.</title>
        <authorList>
            <person name="Dias G.B."/>
            <person name="Bergman C.M."/>
            <person name="Manee M."/>
        </authorList>
    </citation>
    <scope>NUCLEOTIDE SEQUENCE</scope>
    <source>
        <strain evidence="14">AA-2017</strain>
        <tissue evidence="14">Whole larva</tissue>
    </source>
</reference>
<comment type="subcellular location">
    <subcellularLocation>
        <location evidence="2">Chromosome</location>
    </subcellularLocation>
    <subcellularLocation>
        <location evidence="1">Nucleus</location>
    </subcellularLocation>
</comment>
<evidence type="ECO:0000256" key="6">
    <source>
        <dbReference type="ARBA" id="ARBA00022679"/>
    </source>
</evidence>
<keyword evidence="9" id="KW-0805">Transcription regulation</keyword>
<evidence type="ECO:0000256" key="12">
    <source>
        <dbReference type="ARBA" id="ARBA00047784"/>
    </source>
</evidence>
<keyword evidence="8" id="KW-0156">Chromatin regulator</keyword>
<keyword evidence="15" id="KW-1185">Reference proteome</keyword>
<dbReference type="GO" id="GO:0006357">
    <property type="term" value="P:regulation of transcription by RNA polymerase II"/>
    <property type="evidence" value="ECO:0007669"/>
    <property type="project" value="TreeGrafter"/>
</dbReference>
<evidence type="ECO:0000256" key="2">
    <source>
        <dbReference type="ARBA" id="ARBA00004286"/>
    </source>
</evidence>
<evidence type="ECO:0000256" key="11">
    <source>
        <dbReference type="ARBA" id="ARBA00023242"/>
    </source>
</evidence>
<dbReference type="InterPro" id="IPR046341">
    <property type="entry name" value="SET_dom_sf"/>
</dbReference>
<evidence type="ECO:0000256" key="1">
    <source>
        <dbReference type="ARBA" id="ARBA00004123"/>
    </source>
</evidence>
<dbReference type="InterPro" id="IPR001214">
    <property type="entry name" value="SET_dom"/>
</dbReference>
<dbReference type="OrthoDB" id="5560686at2759"/>
<evidence type="ECO:0000256" key="5">
    <source>
        <dbReference type="ARBA" id="ARBA00022603"/>
    </source>
</evidence>
<keyword evidence="10" id="KW-0804">Transcription</keyword>
<dbReference type="Pfam" id="PF00856">
    <property type="entry name" value="SET"/>
    <property type="match status" value="1"/>
</dbReference>